<keyword evidence="2" id="KW-1185">Reference proteome</keyword>
<gene>
    <name evidence="1" type="ORF">E2493_04895</name>
</gene>
<comment type="caution">
    <text evidence="1">The sequence shown here is derived from an EMBL/GenBank/DDBJ whole genome shotgun (WGS) entry which is preliminary data.</text>
</comment>
<reference evidence="1 2" key="1">
    <citation type="submission" date="2019-03" db="EMBL/GenBank/DDBJ databases">
        <title>Genome sequence of Sphingomonas sp. 17J27-24.</title>
        <authorList>
            <person name="Kim M."/>
            <person name="Maeng S."/>
            <person name="Sathiyaraj S."/>
        </authorList>
    </citation>
    <scope>NUCLEOTIDE SEQUENCE [LARGE SCALE GENOMIC DNA]</scope>
    <source>
        <strain evidence="1 2">17J27-24</strain>
    </source>
</reference>
<dbReference type="InterPro" id="IPR009964">
    <property type="entry name" value="DUF1491"/>
</dbReference>
<dbReference type="Pfam" id="PF07372">
    <property type="entry name" value="DUF1491"/>
    <property type="match status" value="1"/>
</dbReference>
<dbReference type="Proteomes" id="UP000298213">
    <property type="component" value="Unassembled WGS sequence"/>
</dbReference>
<accession>A0A4Y8ZVM7</accession>
<dbReference type="AlphaFoldDB" id="A0A4Y8ZVM7"/>
<evidence type="ECO:0000313" key="1">
    <source>
        <dbReference type="EMBL" id="TFI59527.1"/>
    </source>
</evidence>
<dbReference type="OrthoDB" id="9809136at2"/>
<protein>
    <submittedName>
        <fullName evidence="1">DUF1491 family protein</fullName>
    </submittedName>
</protein>
<dbReference type="Gene3D" id="3.40.1530.20">
    <property type="entry name" value="Protein of unknown function (DUF1491)"/>
    <property type="match status" value="1"/>
</dbReference>
<name>A0A4Y8ZVM7_9SPHN</name>
<evidence type="ECO:0000313" key="2">
    <source>
        <dbReference type="Proteomes" id="UP000298213"/>
    </source>
</evidence>
<sequence>MIPRLSTNLLIGALVRKAEAEGGFAAVLSKGDESSGSILVILTEKGTNPRLYERLLGADGLYSWQLALTAETDKSLEMSDFLARRRRFDPDLWVIELDVPSAERFAADMNSVG</sequence>
<proteinExistence type="predicted"/>
<organism evidence="1 2">
    <name type="scientific">Sphingomonas parva</name>
    <dbReference type="NCBI Taxonomy" id="2555898"/>
    <lineage>
        <taxon>Bacteria</taxon>
        <taxon>Pseudomonadati</taxon>
        <taxon>Pseudomonadota</taxon>
        <taxon>Alphaproteobacteria</taxon>
        <taxon>Sphingomonadales</taxon>
        <taxon>Sphingomonadaceae</taxon>
        <taxon>Sphingomonas</taxon>
    </lineage>
</organism>
<dbReference type="RefSeq" id="WP_135084291.1">
    <property type="nucleotide sequence ID" value="NZ_SPDV01000007.1"/>
</dbReference>
<dbReference type="EMBL" id="SPDV01000007">
    <property type="protein sequence ID" value="TFI59527.1"/>
    <property type="molecule type" value="Genomic_DNA"/>
</dbReference>